<dbReference type="InterPro" id="IPR008969">
    <property type="entry name" value="CarboxyPept-like_regulatory"/>
</dbReference>
<keyword evidence="5" id="KW-0675">Receptor</keyword>
<dbReference type="PROSITE" id="PS52016">
    <property type="entry name" value="TONB_DEPENDENT_REC_3"/>
    <property type="match status" value="1"/>
</dbReference>
<dbReference type="SUPFAM" id="SSF49464">
    <property type="entry name" value="Carboxypeptidase regulatory domain-like"/>
    <property type="match status" value="1"/>
</dbReference>
<dbReference type="InterPro" id="IPR039426">
    <property type="entry name" value="TonB-dep_rcpt-like"/>
</dbReference>
<comment type="subcellular location">
    <subcellularLocation>
        <location evidence="2">Cell outer membrane</location>
        <topology evidence="2">Multi-pass membrane protein</topology>
    </subcellularLocation>
</comment>
<evidence type="ECO:0000313" key="6">
    <source>
        <dbReference type="Proteomes" id="UP000286701"/>
    </source>
</evidence>
<sequence length="1054" mass="114393">MRKILRIALLFASFFICARSMAQTGGTVVRGTVADDKGITLPGVTVTVKDAKVNAITNIDGNYTITVPAGSRILVFSFIGMQQQEITIGSRTQIDVTLKSSTTSLTDVNVVAIGYGSQRRQDVNGAISSVKASDIANIPQPSIDQMLQGKAAGLTITQNSGAPGSSTSVRVRGVTSLSLSNEPLYVIDGVPISGDATNKSTSGRSPQLNNVNNDQSAVSPLALINPSDIESIDVLKDASATAIYGSRASNGVIIITTKRGKNGGARVAYDGYAGFQEQGKFLDMMKLPQYATLQNALADAQGTQRRSEFADPSLLGPGTNWQEEIFRTAPMQNHQLSFSGAKDGVDYYISGGYLKQLGTILGNDFNRYNFRTNVNGQVKEWFKVGAAISGNRSNQNVSIGDNNGVIYGALLSAPDQSVRNADGTFSGPLPEANQQGGQINPVARALDIYNNLVRSNVNASIYADTRFYKDLSLRSELNGDFNWSNAKVFQPSYAYGPYNVNPTAKLNVYNANSNYWGWKEYLNYNHTFGTKHAVTGLLGYEVNESNWGGIDAGVQSFLSNDLKTLNLGDAKTATNGEYKDGQSLESQFARAIYTYNNRYSITATIRRDKSSKFAEGHQVGYFPSFAVSWRLSEEPFLASVKSVADNIKLRVGYGQVGNQSVPNYLYGSALNSLTTGLGTGFTIDKVANPNLTWETAIQTDIGVDFSLFGRIDASFDYFDKTSKNFLFQAALPAFLLGQSAEYSGTGVINPPFINGGKLYNRGFEFTINSRNIAEKNFKWNTTVIFSKYKNRVVSLAEGVPFINRSVGVSFLSLPVTRTTVGGPVGEFYGYKVKGIFKTAEQLRTAPTQFGRPVANNSGGTYLGDIQYEDLNNDGKIDEADQTSLGSGNPKFTYGITNSFTYKSVDLSFFLNGSYGAKIFNVLNYSIAGLSGLYQNQLASVSNFWTPTNSDSNIPTPRGGDNPNLKNSDRFIESGSFLRIQNVSIGYSLPSAWIKKVKLNRLRVYASGQNLYVFTPYKGLDPEIGSLNQDAFLTGVDVGRYPAPRTITFGINAEF</sequence>
<dbReference type="NCBIfam" id="TIGR04056">
    <property type="entry name" value="OMP_RagA_SusC"/>
    <property type="match status" value="1"/>
</dbReference>
<keyword evidence="2" id="KW-0812">Transmembrane</keyword>
<dbReference type="Pfam" id="PF13715">
    <property type="entry name" value="CarbopepD_reg_2"/>
    <property type="match status" value="1"/>
</dbReference>
<gene>
    <name evidence="5" type="ORF">EPL05_05450</name>
</gene>
<dbReference type="InterPro" id="IPR023997">
    <property type="entry name" value="TonB-dep_OMP_SusC/RagA_CS"/>
</dbReference>
<dbReference type="GO" id="GO:0044718">
    <property type="term" value="P:siderophore transmembrane transport"/>
    <property type="evidence" value="ECO:0007669"/>
    <property type="project" value="TreeGrafter"/>
</dbReference>
<keyword evidence="2" id="KW-0813">Transport</keyword>
<evidence type="ECO:0000313" key="5">
    <source>
        <dbReference type="EMBL" id="RWY55819.1"/>
    </source>
</evidence>
<dbReference type="OrthoDB" id="9768177at2"/>
<comment type="similarity">
    <text evidence="2">Belongs to the TonB-dependent receptor family.</text>
</comment>
<keyword evidence="6" id="KW-1185">Reference proteome</keyword>
<accession>A0A444MT69</accession>
<keyword evidence="2" id="KW-1134">Transmembrane beta strand</keyword>
<dbReference type="AlphaFoldDB" id="A0A444MT69"/>
<keyword evidence="2" id="KW-0998">Cell outer membrane</keyword>
<feature type="signal peptide" evidence="3">
    <location>
        <begin position="1"/>
        <end position="22"/>
    </location>
</feature>
<dbReference type="Gene3D" id="2.170.130.10">
    <property type="entry name" value="TonB-dependent receptor, plug domain"/>
    <property type="match status" value="1"/>
</dbReference>
<dbReference type="Gene3D" id="2.60.40.1120">
    <property type="entry name" value="Carboxypeptidase-like, regulatory domain"/>
    <property type="match status" value="1"/>
</dbReference>
<dbReference type="InterPro" id="IPR037066">
    <property type="entry name" value="Plug_dom_sf"/>
</dbReference>
<proteinExistence type="inferred from homology"/>
<feature type="domain" description="TonB-dependent receptor plug" evidence="4">
    <location>
        <begin position="120"/>
        <end position="252"/>
    </location>
</feature>
<evidence type="ECO:0000256" key="1">
    <source>
        <dbReference type="ARBA" id="ARBA00022729"/>
    </source>
</evidence>
<protein>
    <submittedName>
        <fullName evidence="5">TonB-dependent receptor</fullName>
    </submittedName>
</protein>
<dbReference type="Proteomes" id="UP000286701">
    <property type="component" value="Unassembled WGS sequence"/>
</dbReference>
<keyword evidence="1 3" id="KW-0732">Signal</keyword>
<dbReference type="NCBIfam" id="TIGR04057">
    <property type="entry name" value="SusC_RagA_signa"/>
    <property type="match status" value="1"/>
</dbReference>
<dbReference type="SUPFAM" id="SSF56935">
    <property type="entry name" value="Porins"/>
    <property type="match status" value="1"/>
</dbReference>
<evidence type="ECO:0000259" key="4">
    <source>
        <dbReference type="Pfam" id="PF07715"/>
    </source>
</evidence>
<organism evidence="5 6">
    <name type="scientific">Mucilaginibacter gilvus</name>
    <dbReference type="NCBI Taxonomy" id="2305909"/>
    <lineage>
        <taxon>Bacteria</taxon>
        <taxon>Pseudomonadati</taxon>
        <taxon>Bacteroidota</taxon>
        <taxon>Sphingobacteriia</taxon>
        <taxon>Sphingobacteriales</taxon>
        <taxon>Sphingobacteriaceae</taxon>
        <taxon>Mucilaginibacter</taxon>
    </lineage>
</organism>
<reference evidence="5 6" key="1">
    <citation type="submission" date="2019-01" db="EMBL/GenBank/DDBJ databases">
        <title>Mucilaginibacter antarcticum sp. nov., isolated from antarctic soil.</title>
        <authorList>
            <person name="Yan Y.-Q."/>
            <person name="Du Z.-J."/>
        </authorList>
    </citation>
    <scope>NUCLEOTIDE SEQUENCE [LARGE SCALE GENOMIC DNA]</scope>
    <source>
        <strain evidence="5 6">F01003</strain>
    </source>
</reference>
<dbReference type="EMBL" id="SBIW01000002">
    <property type="protein sequence ID" value="RWY55819.1"/>
    <property type="molecule type" value="Genomic_DNA"/>
</dbReference>
<name>A0A444MT69_9SPHI</name>
<dbReference type="GO" id="GO:0009279">
    <property type="term" value="C:cell outer membrane"/>
    <property type="evidence" value="ECO:0007669"/>
    <property type="project" value="UniProtKB-SubCell"/>
</dbReference>
<comment type="caution">
    <text evidence="5">The sequence shown here is derived from an EMBL/GenBank/DDBJ whole genome shotgun (WGS) entry which is preliminary data.</text>
</comment>
<dbReference type="RefSeq" id="WP_128532875.1">
    <property type="nucleotide sequence ID" value="NZ_SBIW01000002.1"/>
</dbReference>
<dbReference type="InterPro" id="IPR023996">
    <property type="entry name" value="TonB-dep_OMP_SusC/RagA"/>
</dbReference>
<evidence type="ECO:0000256" key="3">
    <source>
        <dbReference type="SAM" id="SignalP"/>
    </source>
</evidence>
<feature type="chain" id="PRO_5019313656" evidence="3">
    <location>
        <begin position="23"/>
        <end position="1054"/>
    </location>
</feature>
<evidence type="ECO:0000256" key="2">
    <source>
        <dbReference type="PROSITE-ProRule" id="PRU01360"/>
    </source>
</evidence>
<dbReference type="PANTHER" id="PTHR30069">
    <property type="entry name" value="TONB-DEPENDENT OUTER MEMBRANE RECEPTOR"/>
    <property type="match status" value="1"/>
</dbReference>
<dbReference type="InterPro" id="IPR012910">
    <property type="entry name" value="Plug_dom"/>
</dbReference>
<dbReference type="PANTHER" id="PTHR30069:SF29">
    <property type="entry name" value="HEMOGLOBIN AND HEMOGLOBIN-HAPTOGLOBIN-BINDING PROTEIN 1-RELATED"/>
    <property type="match status" value="1"/>
</dbReference>
<dbReference type="GO" id="GO:0015344">
    <property type="term" value="F:siderophore uptake transmembrane transporter activity"/>
    <property type="evidence" value="ECO:0007669"/>
    <property type="project" value="TreeGrafter"/>
</dbReference>
<dbReference type="Pfam" id="PF07715">
    <property type="entry name" value="Plug"/>
    <property type="match status" value="1"/>
</dbReference>
<keyword evidence="2" id="KW-0472">Membrane</keyword>